<reference evidence="3 4" key="1">
    <citation type="submission" date="2019-02" db="EMBL/GenBank/DDBJ databases">
        <title>Genome sequencing of the rare red list fungi Dentipellis fragilis.</title>
        <authorList>
            <person name="Buettner E."/>
            <person name="Kellner H."/>
        </authorList>
    </citation>
    <scope>NUCLEOTIDE SEQUENCE [LARGE SCALE GENOMIC DNA]</scope>
    <source>
        <strain evidence="3 4">DSM 105465</strain>
    </source>
</reference>
<evidence type="ECO:0000256" key="1">
    <source>
        <dbReference type="SAM" id="MobiDB-lite"/>
    </source>
</evidence>
<keyword evidence="4" id="KW-1185">Reference proteome</keyword>
<dbReference type="EMBL" id="SEOQ01001338">
    <property type="protein sequence ID" value="TFY52272.1"/>
    <property type="molecule type" value="Genomic_DNA"/>
</dbReference>
<dbReference type="OrthoDB" id="3051796at2759"/>
<accession>A0A4Y9XR83</accession>
<dbReference type="AlphaFoldDB" id="A0A4Y9XR83"/>
<proteinExistence type="predicted"/>
<evidence type="ECO:0000313" key="3">
    <source>
        <dbReference type="EMBL" id="TFY52272.1"/>
    </source>
</evidence>
<feature type="domain" description="F-box" evidence="2">
    <location>
        <begin position="80"/>
        <end position="141"/>
    </location>
</feature>
<dbReference type="Gene3D" id="1.20.1280.50">
    <property type="match status" value="1"/>
</dbReference>
<feature type="region of interest" description="Disordered" evidence="1">
    <location>
        <begin position="596"/>
        <end position="623"/>
    </location>
</feature>
<gene>
    <name evidence="3" type="ORF">EVG20_g10622</name>
</gene>
<evidence type="ECO:0000313" key="4">
    <source>
        <dbReference type="Proteomes" id="UP000298327"/>
    </source>
</evidence>
<name>A0A4Y9XR83_9AGAM</name>
<sequence>MSVAQDDPALCLSALEFWHDVEKRRLAQIICTMHSRDTSPLRPSHFADADVRIRIGHEMDAVVRMLYSLRFYYNSLAPVNRLPPEVLTRVFSFLQVLDPPRNLDHAKRAVPYNIGWLRVTHICRQWRIAALGYPRLWSNIRVSLGTNWMNTFLHRAQMAPIVFSTAGLSVTERHSDVASTLASNLCRMRELRVSALTSAELAAVFWTLDTAAPVLEKASLRTTVSYWDFALMESGMPALPANLFNSAAPRLRELRISGFSAFWLSIPFRSLVSLNVDNYFRNDGQGASDSQLRDFDACLGALAGMSMLESLRLKYALPELSLGAAFHALPTITLPYVRKFSLSDHVLECAVALQHISTPALKEGDMHVRCTVNTAAGRGVDLIHPWIISRLPAISSICSGSTSIYCWEGGFTLCVSDHCTSSPALEKIGADADSVNSEPGPFYAPAMGTPFLQLSLDGFADTEAAIEIRNTIGLLPPGCLESLKLSGRRAFRVESQYWIVAFGGCDAVRHVTLVGNFAGAFIQIQAATREHLFATVDSVTLQDLDFTVEELILDLQIAWHNETARIVYLLRCRISREVREWMVRRVPRVFWDGVSDSGRWNSENDDDEDGGKDGEEEDEDGAD</sequence>
<evidence type="ECO:0000259" key="2">
    <source>
        <dbReference type="Pfam" id="PF12937"/>
    </source>
</evidence>
<dbReference type="Proteomes" id="UP000298327">
    <property type="component" value="Unassembled WGS sequence"/>
</dbReference>
<feature type="compositionally biased region" description="Acidic residues" evidence="1">
    <location>
        <begin position="603"/>
        <end position="623"/>
    </location>
</feature>
<dbReference type="InterPro" id="IPR001810">
    <property type="entry name" value="F-box_dom"/>
</dbReference>
<comment type="caution">
    <text evidence="3">The sequence shown here is derived from an EMBL/GenBank/DDBJ whole genome shotgun (WGS) entry which is preliminary data.</text>
</comment>
<protein>
    <recommendedName>
        <fullName evidence="2">F-box domain-containing protein</fullName>
    </recommendedName>
</protein>
<dbReference type="Pfam" id="PF12937">
    <property type="entry name" value="F-box-like"/>
    <property type="match status" value="1"/>
</dbReference>
<organism evidence="3 4">
    <name type="scientific">Dentipellis fragilis</name>
    <dbReference type="NCBI Taxonomy" id="205917"/>
    <lineage>
        <taxon>Eukaryota</taxon>
        <taxon>Fungi</taxon>
        <taxon>Dikarya</taxon>
        <taxon>Basidiomycota</taxon>
        <taxon>Agaricomycotina</taxon>
        <taxon>Agaricomycetes</taxon>
        <taxon>Russulales</taxon>
        <taxon>Hericiaceae</taxon>
        <taxon>Dentipellis</taxon>
    </lineage>
</organism>